<keyword evidence="3" id="KW-1185">Reference proteome</keyword>
<feature type="chain" id="PRO_5006668201" description="Lipocalin/cytosolic fatty-acid binding domain-containing protein" evidence="1">
    <location>
        <begin position="25"/>
        <end position="255"/>
    </location>
</feature>
<reference evidence="2 3" key="1">
    <citation type="submission" date="2015-09" db="EMBL/GenBank/DDBJ databases">
        <title>Draft genome of the scarab beetle Oryctes borbonicus.</title>
        <authorList>
            <person name="Meyer J.M."/>
            <person name="Markov G.V."/>
            <person name="Baskaran P."/>
            <person name="Herrmann M."/>
            <person name="Sommer R.J."/>
            <person name="Roedelsperger C."/>
        </authorList>
    </citation>
    <scope>NUCLEOTIDE SEQUENCE [LARGE SCALE GENOMIC DNA]</scope>
    <source>
        <strain evidence="2">OB123</strain>
        <tissue evidence="2">Whole animal</tissue>
    </source>
</reference>
<feature type="non-terminal residue" evidence="2">
    <location>
        <position position="255"/>
    </location>
</feature>
<dbReference type="EMBL" id="LJIG01022557">
    <property type="protein sequence ID" value="KRT79938.1"/>
    <property type="molecule type" value="Genomic_DNA"/>
</dbReference>
<gene>
    <name evidence="2" type="ORF">AMK59_6472</name>
</gene>
<dbReference type="AlphaFoldDB" id="A0A0T6AXX6"/>
<keyword evidence="1" id="KW-0732">Signal</keyword>
<dbReference type="OrthoDB" id="6615450at2759"/>
<feature type="signal peptide" evidence="1">
    <location>
        <begin position="1"/>
        <end position="24"/>
    </location>
</feature>
<sequence>MPVNVNMFVIFAALCLLYLDGVSMETSGENYCKDQKIQGHIDMKQLTGMWFAVETVTHLQDSTTTSAYYEEPTTIESDTCAVITISDRPNLPLAPMYKNFQKYNQSYGPGYTSYETEEPYSSDSSTPHPYRYRQKDHWHRQYLLNKQYQQRKDLSITWDEFHTTTVYAAYYTYPVGVWYIYEPTTDEYNASAMSSHLVGNIQVLKAVGNHVVLTFCIRWPEEKLFSALLSRSPKLSKEDRSGVHNLLRRLQLDFV</sequence>
<protein>
    <recommendedName>
        <fullName evidence="4">Lipocalin/cytosolic fatty-acid binding domain-containing protein</fullName>
    </recommendedName>
</protein>
<proteinExistence type="predicted"/>
<evidence type="ECO:0000256" key="1">
    <source>
        <dbReference type="SAM" id="SignalP"/>
    </source>
</evidence>
<evidence type="ECO:0000313" key="3">
    <source>
        <dbReference type="Proteomes" id="UP000051574"/>
    </source>
</evidence>
<dbReference type="Proteomes" id="UP000051574">
    <property type="component" value="Unassembled WGS sequence"/>
</dbReference>
<evidence type="ECO:0000313" key="2">
    <source>
        <dbReference type="EMBL" id="KRT79938.1"/>
    </source>
</evidence>
<accession>A0A0T6AXX6</accession>
<evidence type="ECO:0008006" key="4">
    <source>
        <dbReference type="Google" id="ProtNLM"/>
    </source>
</evidence>
<name>A0A0T6AXX6_9SCAR</name>
<comment type="caution">
    <text evidence="2">The sequence shown here is derived from an EMBL/GenBank/DDBJ whole genome shotgun (WGS) entry which is preliminary data.</text>
</comment>
<organism evidence="2 3">
    <name type="scientific">Oryctes borbonicus</name>
    <dbReference type="NCBI Taxonomy" id="1629725"/>
    <lineage>
        <taxon>Eukaryota</taxon>
        <taxon>Metazoa</taxon>
        <taxon>Ecdysozoa</taxon>
        <taxon>Arthropoda</taxon>
        <taxon>Hexapoda</taxon>
        <taxon>Insecta</taxon>
        <taxon>Pterygota</taxon>
        <taxon>Neoptera</taxon>
        <taxon>Endopterygota</taxon>
        <taxon>Coleoptera</taxon>
        <taxon>Polyphaga</taxon>
        <taxon>Scarabaeiformia</taxon>
        <taxon>Scarabaeidae</taxon>
        <taxon>Dynastinae</taxon>
        <taxon>Oryctes</taxon>
    </lineage>
</organism>